<proteinExistence type="predicted"/>
<gene>
    <name evidence="1" type="ORF">A54_272</name>
</gene>
<dbReference type="Proteomes" id="UP001236076">
    <property type="component" value="Segment"/>
</dbReference>
<evidence type="ECO:0000313" key="2">
    <source>
        <dbReference type="Proteomes" id="UP001236076"/>
    </source>
</evidence>
<protein>
    <submittedName>
        <fullName evidence="1">Uncharacterized protein</fullName>
    </submittedName>
</protein>
<name>A0AAE9PW97_9CAUD</name>
<evidence type="ECO:0000313" key="1">
    <source>
        <dbReference type="EMBL" id="UZZ64236.1"/>
    </source>
</evidence>
<dbReference type="EMBL" id="OP744025">
    <property type="protein sequence ID" value="UZZ64236.1"/>
    <property type="molecule type" value="Genomic_DNA"/>
</dbReference>
<accession>A0AAE9PW97</accession>
<reference evidence="1 2" key="1">
    <citation type="submission" date="2022-10" db="EMBL/GenBank/DDBJ databases">
        <authorList>
            <person name="Cortes-Martin A."/>
            <person name="Buttimer C.T.H."/>
            <person name="Hill C."/>
        </authorList>
    </citation>
    <scope>NUCLEOTIDE SEQUENCE [LARGE SCALE GENOMIC DNA]</scope>
</reference>
<sequence>MNISNSALEDIKFNADRAIEDQNSIYSSEFFLSLDEVFGTVGDYDEPVQAKAISYLIGEVIRLRDICEKRALRVLNEN</sequence>
<keyword evidence="2" id="KW-1185">Reference proteome</keyword>
<organism evidence="1 2">
    <name type="scientific">Escherichia phage A5-4</name>
    <dbReference type="NCBI Taxonomy" id="2996162"/>
    <lineage>
        <taxon>Viruses</taxon>
        <taxon>Duplodnaviria</taxon>
        <taxon>Heunggongvirae</taxon>
        <taxon>Uroviricota</taxon>
        <taxon>Caudoviricetes</taxon>
        <taxon>Vequintavirinae</taxon>
    </lineage>
</organism>